<dbReference type="InterPro" id="IPR000253">
    <property type="entry name" value="FHA_dom"/>
</dbReference>
<gene>
    <name evidence="3" type="ORF">AYR47_18140</name>
</gene>
<dbReference type="InterPro" id="IPR038706">
    <property type="entry name" value="Type_VI_SciN-like_sf"/>
</dbReference>
<sequence>MKLTLVINNPAQLLHGYLPLHRFGPQGGSIGSAAADWRLEDRHNSVQPNHCEIRVMEGRFCVIDRSGSTYANGHDLPLGRHVAISLNDGDRLQIGAYQVAVQLGEHAPGQRSLDELFTGEPDGMQAWYLDDSPGLPLPDPRPSTCAEFERLCQPVDLAEQGDPLQAMKTQEPPKPLPDSSAPASKKPANLLSNLRLGTLLLACLALGGCTMLGKIGQVIWTPSIPVGGPDDQPSRYSLSLHASDDVNQRLISTGTAPTSDEKPSPLPYNLNVQAASPQALTDKVQTLLNHLYETVPAQSLLGFEPAPTVPMSPLEGVLLGDYDDQGISLTTPLGNPALQQIATPIAFKVLQLTDDSLLVNASPQALAEDLKKTLGSTYIRADDYLLNPGQFKFIDLRPLDEDARFIAVIANYHNDEVGQWKQRLRVEPKGRQYAVLVQLDAEQVSLKGETR</sequence>
<dbReference type="CDD" id="cd00060">
    <property type="entry name" value="FHA"/>
    <property type="match status" value="1"/>
</dbReference>
<dbReference type="Gene3D" id="2.60.40.4150">
    <property type="entry name" value="Type VI secretion system, lipoprotein SciN"/>
    <property type="match status" value="1"/>
</dbReference>
<proteinExistence type="predicted"/>
<dbReference type="InterPro" id="IPR017734">
    <property type="entry name" value="T6SS_SciN"/>
</dbReference>
<dbReference type="EMBL" id="CP014546">
    <property type="protein sequence ID" value="AMN80112.1"/>
    <property type="molecule type" value="Genomic_DNA"/>
</dbReference>
<evidence type="ECO:0000313" key="4">
    <source>
        <dbReference type="Proteomes" id="UP000070516"/>
    </source>
</evidence>
<feature type="domain" description="FHA" evidence="2">
    <location>
        <begin position="29"/>
        <end position="95"/>
    </location>
</feature>
<dbReference type="KEGG" id="pazo:AYR47_18140"/>
<evidence type="ECO:0000259" key="2">
    <source>
        <dbReference type="Pfam" id="PF00498"/>
    </source>
</evidence>
<dbReference type="NCBIfam" id="TIGR03352">
    <property type="entry name" value="VI_chp_3"/>
    <property type="match status" value="1"/>
</dbReference>
<dbReference type="Gene3D" id="2.60.200.20">
    <property type="match status" value="1"/>
</dbReference>
<dbReference type="InterPro" id="IPR008984">
    <property type="entry name" value="SMAD_FHA_dom_sf"/>
</dbReference>
<dbReference type="RefSeq" id="WP_061436174.1">
    <property type="nucleotide sequence ID" value="NZ_CP014546.1"/>
</dbReference>
<dbReference type="PANTHER" id="PTHR37625">
    <property type="entry name" value="OUTER MEMBRANE LIPOPROTEIN-RELATED"/>
    <property type="match status" value="1"/>
</dbReference>
<reference evidence="3 4" key="1">
    <citation type="submission" date="2016-02" db="EMBL/GenBank/DDBJ databases">
        <title>Complete genome sequence of Pseudomonas azotoformans S4.</title>
        <authorList>
            <person name="Fang Y."/>
            <person name="Wu L."/>
            <person name="Feng G."/>
        </authorList>
    </citation>
    <scope>NUCLEOTIDE SEQUENCE [LARGE SCALE GENOMIC DNA]</scope>
    <source>
        <strain evidence="3 4">S4</strain>
    </source>
</reference>
<dbReference type="AlphaFoldDB" id="A0A127HZR8"/>
<dbReference type="PANTHER" id="PTHR37625:SF5">
    <property type="entry name" value="LIPOPROTEIN"/>
    <property type="match status" value="1"/>
</dbReference>
<evidence type="ECO:0000313" key="3">
    <source>
        <dbReference type="EMBL" id="AMN80112.1"/>
    </source>
</evidence>
<dbReference type="SUPFAM" id="SSF49879">
    <property type="entry name" value="SMAD/FHA domain"/>
    <property type="match status" value="1"/>
</dbReference>
<protein>
    <recommendedName>
        <fullName evidence="2">FHA domain-containing protein</fullName>
    </recommendedName>
</protein>
<evidence type="ECO:0000256" key="1">
    <source>
        <dbReference type="SAM" id="MobiDB-lite"/>
    </source>
</evidence>
<organism evidence="3 4">
    <name type="scientific">Pseudomonas azotoformans</name>
    <dbReference type="NCBI Taxonomy" id="47878"/>
    <lineage>
        <taxon>Bacteria</taxon>
        <taxon>Pseudomonadati</taxon>
        <taxon>Pseudomonadota</taxon>
        <taxon>Gammaproteobacteria</taxon>
        <taxon>Pseudomonadales</taxon>
        <taxon>Pseudomonadaceae</taxon>
        <taxon>Pseudomonas</taxon>
    </lineage>
</organism>
<dbReference type="Proteomes" id="UP000070516">
    <property type="component" value="Chromosome"/>
</dbReference>
<dbReference type="Pfam" id="PF00498">
    <property type="entry name" value="FHA"/>
    <property type="match status" value="1"/>
</dbReference>
<dbReference type="Pfam" id="PF12790">
    <property type="entry name" value="T6SS-SciN"/>
    <property type="match status" value="1"/>
</dbReference>
<name>A0A127HZR8_PSEAZ</name>
<feature type="region of interest" description="Disordered" evidence="1">
    <location>
        <begin position="166"/>
        <end position="185"/>
    </location>
</feature>
<accession>A0A127HZR8</accession>